<reference evidence="1 2" key="1">
    <citation type="journal article" date="2018" name="Sci. Rep.">
        <title>Genomic signatures of local adaptation to the degree of environmental predictability in rotifers.</title>
        <authorList>
            <person name="Franch-Gras L."/>
            <person name="Hahn C."/>
            <person name="Garcia-Roger E.M."/>
            <person name="Carmona M.J."/>
            <person name="Serra M."/>
            <person name="Gomez A."/>
        </authorList>
    </citation>
    <scope>NUCLEOTIDE SEQUENCE [LARGE SCALE GENOMIC DNA]</scope>
    <source>
        <strain evidence="1">HYR1</strain>
    </source>
</reference>
<dbReference type="EMBL" id="REGN01003931">
    <property type="protein sequence ID" value="RNA20010.1"/>
    <property type="molecule type" value="Genomic_DNA"/>
</dbReference>
<dbReference type="Proteomes" id="UP000276133">
    <property type="component" value="Unassembled WGS sequence"/>
</dbReference>
<name>A0A3M7R927_BRAPC</name>
<evidence type="ECO:0000313" key="2">
    <source>
        <dbReference type="Proteomes" id="UP000276133"/>
    </source>
</evidence>
<accession>A0A3M7R927</accession>
<comment type="caution">
    <text evidence="1">The sequence shown here is derived from an EMBL/GenBank/DDBJ whole genome shotgun (WGS) entry which is preliminary data.</text>
</comment>
<sequence length="140" mass="16755">MEQLLQISGNFHVFDRVVTFYVRCRYNLVAKKILFSQFLGSIVRARSLWELFTGIYERNDRAWYTQLFLVNIDQSTEDHNHGAQCVRQHMQKHCPHVHVRLFGLEKKLKLNQNQAGKMAYIKCDTWSVWAFFFHFFPPVE</sequence>
<keyword evidence="2" id="KW-1185">Reference proteome</keyword>
<protein>
    <submittedName>
        <fullName evidence="1">Uncharacterized protein</fullName>
    </submittedName>
</protein>
<organism evidence="1 2">
    <name type="scientific">Brachionus plicatilis</name>
    <name type="common">Marine rotifer</name>
    <name type="synonym">Brachionus muelleri</name>
    <dbReference type="NCBI Taxonomy" id="10195"/>
    <lineage>
        <taxon>Eukaryota</taxon>
        <taxon>Metazoa</taxon>
        <taxon>Spiralia</taxon>
        <taxon>Gnathifera</taxon>
        <taxon>Rotifera</taxon>
        <taxon>Eurotatoria</taxon>
        <taxon>Monogononta</taxon>
        <taxon>Pseudotrocha</taxon>
        <taxon>Ploima</taxon>
        <taxon>Brachionidae</taxon>
        <taxon>Brachionus</taxon>
    </lineage>
</organism>
<evidence type="ECO:0000313" key="1">
    <source>
        <dbReference type="EMBL" id="RNA20010.1"/>
    </source>
</evidence>
<dbReference type="AlphaFoldDB" id="A0A3M7R927"/>
<gene>
    <name evidence="1" type="ORF">BpHYR1_024151</name>
</gene>
<proteinExistence type="predicted"/>